<dbReference type="GO" id="GO:0016791">
    <property type="term" value="F:phosphatase activity"/>
    <property type="evidence" value="ECO:0007669"/>
    <property type="project" value="TreeGrafter"/>
</dbReference>
<dbReference type="Gramene" id="ABO95144">
    <property type="protein sequence ID" value="ABO95144"/>
    <property type="gene ID" value="OSTLU_30400"/>
</dbReference>
<evidence type="ECO:0000256" key="2">
    <source>
        <dbReference type="PIRSR" id="PIRSR613078-1"/>
    </source>
</evidence>
<dbReference type="InterPro" id="IPR050275">
    <property type="entry name" value="PGM_Phosphatase"/>
</dbReference>
<name>A4RTV7_OSTLU</name>
<evidence type="ECO:0000256" key="1">
    <source>
        <dbReference type="ARBA" id="ARBA00038362"/>
    </source>
</evidence>
<dbReference type="PANTHER" id="PTHR48100">
    <property type="entry name" value="BROAD-SPECIFICITY PHOSPHATASE YOR283W-RELATED"/>
    <property type="match status" value="1"/>
</dbReference>
<dbReference type="EMBL" id="CP000583">
    <property type="protein sequence ID" value="ABO95144.1"/>
    <property type="molecule type" value="Genomic_DNA"/>
</dbReference>
<feature type="active site" description="Proton donor/acceptor" evidence="2">
    <location>
        <position position="86"/>
    </location>
</feature>
<keyword evidence="5" id="KW-1185">Reference proteome</keyword>
<feature type="binding site" evidence="3">
    <location>
        <begin position="10"/>
        <end position="17"/>
    </location>
    <ligand>
        <name>substrate</name>
    </ligand>
</feature>
<protein>
    <recommendedName>
        <fullName evidence="6">Phosphoglycerate mutase-like protein</fullName>
    </recommendedName>
</protein>
<dbReference type="eggNOG" id="KOG0235">
    <property type="taxonomic scope" value="Eukaryota"/>
</dbReference>
<evidence type="ECO:0000313" key="5">
    <source>
        <dbReference type="Proteomes" id="UP000001568"/>
    </source>
</evidence>
<dbReference type="OMA" id="VWRHGNT"/>
<dbReference type="Proteomes" id="UP000001568">
    <property type="component" value="Chromosome 3"/>
</dbReference>
<dbReference type="HOGENOM" id="CLU_033323_9_5_1"/>
<dbReference type="STRING" id="436017.A4RTV7"/>
<sequence length="224" mass="23973">MPSTRVVFFRHAQSEFNARHSIQGQLDPPLDETGLEQVALAAPRAAAAHDDAVAVFSSDLRRASVTGRAIADALDLALIEDANLRERHLGDLQGLERASLATSVPSAFKVWKSRDRNAAVPGGGESSAGVDARLSAFFQTVSTGNYAGKKIIAVTHGGVLGRLFAGGANREEKRLCQMRRGVGNFAECVVDAYDDGTWRCHYSGWASGRFLEDSEATLQADDVA</sequence>
<dbReference type="OrthoDB" id="354304at2759"/>
<dbReference type="SMART" id="SM00855">
    <property type="entry name" value="PGAM"/>
    <property type="match status" value="1"/>
</dbReference>
<feature type="binding site" evidence="3">
    <location>
        <position position="62"/>
    </location>
    <ligand>
        <name>substrate</name>
    </ligand>
</feature>
<dbReference type="Pfam" id="PF00300">
    <property type="entry name" value="His_Phos_1"/>
    <property type="match status" value="1"/>
</dbReference>
<dbReference type="InterPro" id="IPR029033">
    <property type="entry name" value="His_PPase_superfam"/>
</dbReference>
<dbReference type="KEGG" id="olu:OSTLU_30400"/>
<reference evidence="4 5" key="1">
    <citation type="journal article" date="2007" name="Proc. Natl. Acad. Sci. U.S.A.">
        <title>The tiny eukaryote Ostreococcus provides genomic insights into the paradox of plankton speciation.</title>
        <authorList>
            <person name="Palenik B."/>
            <person name="Grimwood J."/>
            <person name="Aerts A."/>
            <person name="Rouze P."/>
            <person name="Salamov A."/>
            <person name="Putnam N."/>
            <person name="Dupont C."/>
            <person name="Jorgensen R."/>
            <person name="Derelle E."/>
            <person name="Rombauts S."/>
            <person name="Zhou K."/>
            <person name="Otillar R."/>
            <person name="Merchant S.S."/>
            <person name="Podell S."/>
            <person name="Gaasterland T."/>
            <person name="Napoli C."/>
            <person name="Gendler K."/>
            <person name="Manuell A."/>
            <person name="Tai V."/>
            <person name="Vallon O."/>
            <person name="Piganeau G."/>
            <person name="Jancek S."/>
            <person name="Heijde M."/>
            <person name="Jabbari K."/>
            <person name="Bowler C."/>
            <person name="Lohr M."/>
            <person name="Robbens S."/>
            <person name="Werner G."/>
            <person name="Dubchak I."/>
            <person name="Pazour G.J."/>
            <person name="Ren Q."/>
            <person name="Paulsen I."/>
            <person name="Delwiche C."/>
            <person name="Schmutz J."/>
            <person name="Rokhsar D."/>
            <person name="Van de Peer Y."/>
            <person name="Moreau H."/>
            <person name="Grigoriev I.V."/>
        </authorList>
    </citation>
    <scope>NUCLEOTIDE SEQUENCE [LARGE SCALE GENOMIC DNA]</scope>
    <source>
        <strain evidence="4 5">CCE9901</strain>
    </source>
</reference>
<proteinExistence type="inferred from homology"/>
<dbReference type="GO" id="GO:0005829">
    <property type="term" value="C:cytosol"/>
    <property type="evidence" value="ECO:0007669"/>
    <property type="project" value="TreeGrafter"/>
</dbReference>
<dbReference type="Gene3D" id="3.40.50.1240">
    <property type="entry name" value="Phosphoglycerate mutase-like"/>
    <property type="match status" value="1"/>
</dbReference>
<evidence type="ECO:0000313" key="4">
    <source>
        <dbReference type="EMBL" id="ABO95144.1"/>
    </source>
</evidence>
<comment type="similarity">
    <text evidence="1">Belongs to the phosphoglycerate mutase family.</text>
</comment>
<evidence type="ECO:0008006" key="6">
    <source>
        <dbReference type="Google" id="ProtNLM"/>
    </source>
</evidence>
<dbReference type="RefSeq" id="XP_001416851.1">
    <property type="nucleotide sequence ID" value="XM_001416814.1"/>
</dbReference>
<accession>A4RTV7</accession>
<dbReference type="InterPro" id="IPR013078">
    <property type="entry name" value="His_Pase_superF_clade-1"/>
</dbReference>
<feature type="active site" description="Tele-phosphohistidine intermediate" evidence="2">
    <location>
        <position position="11"/>
    </location>
</feature>
<dbReference type="PANTHER" id="PTHR48100:SF44">
    <property type="entry name" value="PHOSPHATASE C1620.13-RELATED"/>
    <property type="match status" value="1"/>
</dbReference>
<evidence type="ECO:0000256" key="3">
    <source>
        <dbReference type="PIRSR" id="PIRSR613078-2"/>
    </source>
</evidence>
<dbReference type="AlphaFoldDB" id="A4RTV7"/>
<organism evidence="4 5">
    <name type="scientific">Ostreococcus lucimarinus (strain CCE9901)</name>
    <dbReference type="NCBI Taxonomy" id="436017"/>
    <lineage>
        <taxon>Eukaryota</taxon>
        <taxon>Viridiplantae</taxon>
        <taxon>Chlorophyta</taxon>
        <taxon>Mamiellophyceae</taxon>
        <taxon>Mamiellales</taxon>
        <taxon>Bathycoccaceae</taxon>
        <taxon>Ostreococcus</taxon>
    </lineage>
</organism>
<dbReference type="CDD" id="cd07067">
    <property type="entry name" value="HP_PGM_like"/>
    <property type="match status" value="1"/>
</dbReference>
<dbReference type="GeneID" id="5000842"/>
<gene>
    <name evidence="4" type="ORF">OSTLU_30400</name>
</gene>
<dbReference type="SUPFAM" id="SSF53254">
    <property type="entry name" value="Phosphoglycerate mutase-like"/>
    <property type="match status" value="1"/>
</dbReference>